<dbReference type="Gene3D" id="1.10.1040.10">
    <property type="entry name" value="N-(1-d-carboxylethyl)-l-norvaline Dehydrogenase, domain 2"/>
    <property type="match status" value="1"/>
</dbReference>
<keyword evidence="6" id="KW-1185">Reference proteome</keyword>
<keyword evidence="2 5" id="KW-0560">Oxidoreductase</keyword>
<dbReference type="InterPro" id="IPR036291">
    <property type="entry name" value="NAD(P)-bd_dom_sf"/>
</dbReference>
<organism evidence="5 6">
    <name type="scientific">Pseudomonas pergaminensis</name>
    <dbReference type="NCBI Taxonomy" id="2853159"/>
    <lineage>
        <taxon>Bacteria</taxon>
        <taxon>Pseudomonadati</taxon>
        <taxon>Pseudomonadota</taxon>
        <taxon>Gammaproteobacteria</taxon>
        <taxon>Pseudomonadales</taxon>
        <taxon>Pseudomonadaceae</taxon>
        <taxon>Pseudomonas</taxon>
    </lineage>
</organism>
<evidence type="ECO:0000256" key="2">
    <source>
        <dbReference type="ARBA" id="ARBA00023002"/>
    </source>
</evidence>
<dbReference type="InterPro" id="IPR008927">
    <property type="entry name" value="6-PGluconate_DH-like_C_sf"/>
</dbReference>
<evidence type="ECO:0000313" key="6">
    <source>
        <dbReference type="Proteomes" id="UP001623008"/>
    </source>
</evidence>
<protein>
    <submittedName>
        <fullName evidence="5">3-hydroxyacyl-CoA dehydrogenase family protein</fullName>
        <ecNumber evidence="5">1.1.1.35</ecNumber>
    </submittedName>
</protein>
<dbReference type="PROSITE" id="PS00067">
    <property type="entry name" value="3HCDH"/>
    <property type="match status" value="1"/>
</dbReference>
<evidence type="ECO:0000256" key="1">
    <source>
        <dbReference type="ARBA" id="ARBA00009463"/>
    </source>
</evidence>
<dbReference type="EMBL" id="JBJHQF010000011">
    <property type="protein sequence ID" value="MFK9004388.1"/>
    <property type="molecule type" value="Genomic_DNA"/>
</dbReference>
<dbReference type="SUPFAM" id="SSF48179">
    <property type="entry name" value="6-phosphogluconate dehydrogenase C-terminal domain-like"/>
    <property type="match status" value="1"/>
</dbReference>
<name>A0ABW8QXQ9_9PSED</name>
<dbReference type="Pfam" id="PF02737">
    <property type="entry name" value="3HCDH_N"/>
    <property type="match status" value="1"/>
</dbReference>
<dbReference type="InterPro" id="IPR006180">
    <property type="entry name" value="3-OHacyl-CoA_DH_CS"/>
</dbReference>
<dbReference type="InterPro" id="IPR022694">
    <property type="entry name" value="3-OHacyl-CoA_DH"/>
</dbReference>
<dbReference type="InterPro" id="IPR006176">
    <property type="entry name" value="3-OHacyl-CoA_DH_NAD-bd"/>
</dbReference>
<dbReference type="Proteomes" id="UP001623008">
    <property type="component" value="Unassembled WGS sequence"/>
</dbReference>
<dbReference type="PIRSF" id="PIRSF000105">
    <property type="entry name" value="HCDH"/>
    <property type="match status" value="1"/>
</dbReference>
<evidence type="ECO:0000259" key="4">
    <source>
        <dbReference type="Pfam" id="PF02737"/>
    </source>
</evidence>
<comment type="caution">
    <text evidence="5">The sequence shown here is derived from an EMBL/GenBank/DDBJ whole genome shotgun (WGS) entry which is preliminary data.</text>
</comment>
<feature type="domain" description="3-hydroxyacyl-CoA dehydrogenase C-terminal" evidence="3">
    <location>
        <begin position="192"/>
        <end position="288"/>
    </location>
</feature>
<dbReference type="RefSeq" id="WP_406597352.1">
    <property type="nucleotide sequence ID" value="NZ_JBJHQF010000011.1"/>
</dbReference>
<dbReference type="Pfam" id="PF00725">
    <property type="entry name" value="3HCDH"/>
    <property type="match status" value="1"/>
</dbReference>
<dbReference type="PANTHER" id="PTHR48075:SF5">
    <property type="entry name" value="3-HYDROXYBUTYRYL-COA DEHYDROGENASE"/>
    <property type="match status" value="1"/>
</dbReference>
<accession>A0ABW8QXQ9</accession>
<sequence>MSDPLIISTVGVIGTGTMGKGIVQILAQCSHVSTVIWKSNSVEKGQRAFLELETLFKRLASKSRISQEDAAAFIGKISVVTDFPALSDAQLIVEAVSEDMEAKREVFAKLSDVVGVSTILASNTSSLSITELAGITQYPQNVVGLHFFNPAALMRLAEVICGLTTSSQTISTAMEFARKLGKDPVLVNEAPGFIVNRMLIPMINEAIGILAEGVAEAEEIDKAMRLGANHPIGPLALADLIGNDVNLSIMETLHNETGDPKYRAHPLLRKMVRANHLGRKTGQGFFKY</sequence>
<comment type="similarity">
    <text evidence="1">Belongs to the 3-hydroxyacyl-CoA dehydrogenase family.</text>
</comment>
<evidence type="ECO:0000259" key="3">
    <source>
        <dbReference type="Pfam" id="PF00725"/>
    </source>
</evidence>
<dbReference type="InterPro" id="IPR006108">
    <property type="entry name" value="3HC_DH_C"/>
</dbReference>
<reference evidence="5 6" key="1">
    <citation type="submission" date="2024-11" db="EMBL/GenBank/DDBJ databases">
        <authorList>
            <person name="Lucas J.A."/>
        </authorList>
    </citation>
    <scope>NUCLEOTIDE SEQUENCE [LARGE SCALE GENOMIC DNA]</scope>
    <source>
        <strain evidence="5 6">Z 7.15</strain>
    </source>
</reference>
<proteinExistence type="inferred from homology"/>
<dbReference type="InterPro" id="IPR013328">
    <property type="entry name" value="6PGD_dom2"/>
</dbReference>
<dbReference type="EC" id="1.1.1.35" evidence="5"/>
<dbReference type="Gene3D" id="3.40.50.720">
    <property type="entry name" value="NAD(P)-binding Rossmann-like Domain"/>
    <property type="match status" value="1"/>
</dbReference>
<dbReference type="PANTHER" id="PTHR48075">
    <property type="entry name" value="3-HYDROXYACYL-COA DEHYDROGENASE FAMILY PROTEIN"/>
    <property type="match status" value="1"/>
</dbReference>
<dbReference type="GO" id="GO:0003857">
    <property type="term" value="F:(3S)-3-hydroxyacyl-CoA dehydrogenase (NAD+) activity"/>
    <property type="evidence" value="ECO:0007669"/>
    <property type="project" value="UniProtKB-EC"/>
</dbReference>
<evidence type="ECO:0000313" key="5">
    <source>
        <dbReference type="EMBL" id="MFK9004388.1"/>
    </source>
</evidence>
<gene>
    <name evidence="5" type="ORF">ACJEBJ_09655</name>
</gene>
<feature type="domain" description="3-hydroxyacyl-CoA dehydrogenase NAD binding" evidence="4">
    <location>
        <begin position="9"/>
        <end position="189"/>
    </location>
</feature>
<dbReference type="SUPFAM" id="SSF51735">
    <property type="entry name" value="NAD(P)-binding Rossmann-fold domains"/>
    <property type="match status" value="1"/>
</dbReference>